<dbReference type="OrthoDB" id="9814777at2"/>
<dbReference type="InterPro" id="IPR008775">
    <property type="entry name" value="Phytyl_CoA_dOase-like"/>
</dbReference>
<dbReference type="KEGG" id="mri:Mal4_41390"/>
<evidence type="ECO:0000313" key="3">
    <source>
        <dbReference type="Proteomes" id="UP000320496"/>
    </source>
</evidence>
<dbReference type="SUPFAM" id="SSF51197">
    <property type="entry name" value="Clavaminate synthase-like"/>
    <property type="match status" value="1"/>
</dbReference>
<dbReference type="GO" id="GO:0005506">
    <property type="term" value="F:iron ion binding"/>
    <property type="evidence" value="ECO:0007669"/>
    <property type="project" value="UniProtKB-ARBA"/>
</dbReference>
<proteinExistence type="predicted"/>
<organism evidence="2 3">
    <name type="scientific">Maioricimonas rarisocia</name>
    <dbReference type="NCBI Taxonomy" id="2528026"/>
    <lineage>
        <taxon>Bacteria</taxon>
        <taxon>Pseudomonadati</taxon>
        <taxon>Planctomycetota</taxon>
        <taxon>Planctomycetia</taxon>
        <taxon>Planctomycetales</taxon>
        <taxon>Planctomycetaceae</taxon>
        <taxon>Maioricimonas</taxon>
    </lineage>
</organism>
<name>A0A517ZBB6_9PLAN</name>
<reference evidence="2 3" key="1">
    <citation type="submission" date="2019-02" db="EMBL/GenBank/DDBJ databases">
        <title>Deep-cultivation of Planctomycetes and their phenomic and genomic characterization uncovers novel biology.</title>
        <authorList>
            <person name="Wiegand S."/>
            <person name="Jogler M."/>
            <person name="Boedeker C."/>
            <person name="Pinto D."/>
            <person name="Vollmers J."/>
            <person name="Rivas-Marin E."/>
            <person name="Kohn T."/>
            <person name="Peeters S.H."/>
            <person name="Heuer A."/>
            <person name="Rast P."/>
            <person name="Oberbeckmann S."/>
            <person name="Bunk B."/>
            <person name="Jeske O."/>
            <person name="Meyerdierks A."/>
            <person name="Storesund J.E."/>
            <person name="Kallscheuer N."/>
            <person name="Luecker S."/>
            <person name="Lage O.M."/>
            <person name="Pohl T."/>
            <person name="Merkel B.J."/>
            <person name="Hornburger P."/>
            <person name="Mueller R.-W."/>
            <person name="Bruemmer F."/>
            <person name="Labrenz M."/>
            <person name="Spormann A.M."/>
            <person name="Op den Camp H."/>
            <person name="Overmann J."/>
            <person name="Amann R."/>
            <person name="Jetten M.S.M."/>
            <person name="Mascher T."/>
            <person name="Medema M.H."/>
            <person name="Devos D.P."/>
            <person name="Kaster A.-K."/>
            <person name="Ovreas L."/>
            <person name="Rohde M."/>
            <person name="Galperin M.Y."/>
            <person name="Jogler C."/>
        </authorList>
    </citation>
    <scope>NUCLEOTIDE SEQUENCE [LARGE SCALE GENOMIC DNA]</scope>
    <source>
        <strain evidence="2 3">Mal4</strain>
    </source>
</reference>
<evidence type="ECO:0000313" key="2">
    <source>
        <dbReference type="EMBL" id="QDU39792.1"/>
    </source>
</evidence>
<dbReference type="Pfam" id="PF05721">
    <property type="entry name" value="PhyH"/>
    <property type="match status" value="1"/>
</dbReference>
<dbReference type="PANTHER" id="PTHR20883:SF48">
    <property type="entry name" value="ECTOINE DIOXYGENASE"/>
    <property type="match status" value="1"/>
</dbReference>
<protein>
    <submittedName>
        <fullName evidence="2">Phytanoyl-CoA dioxygenase (PhyH)</fullName>
    </submittedName>
</protein>
<evidence type="ECO:0000256" key="1">
    <source>
        <dbReference type="ARBA" id="ARBA00001954"/>
    </source>
</evidence>
<accession>A0A517ZBB6</accession>
<dbReference type="GO" id="GO:0016706">
    <property type="term" value="F:2-oxoglutarate-dependent dioxygenase activity"/>
    <property type="evidence" value="ECO:0007669"/>
    <property type="project" value="UniProtKB-ARBA"/>
</dbReference>
<dbReference type="PANTHER" id="PTHR20883">
    <property type="entry name" value="PHYTANOYL-COA DIOXYGENASE DOMAIN CONTAINING 1"/>
    <property type="match status" value="1"/>
</dbReference>
<gene>
    <name evidence="2" type="ORF">Mal4_41390</name>
</gene>
<comment type="cofactor">
    <cofactor evidence="1">
        <name>Fe(2+)</name>
        <dbReference type="ChEBI" id="CHEBI:29033"/>
    </cofactor>
</comment>
<dbReference type="RefSeq" id="WP_145370940.1">
    <property type="nucleotide sequence ID" value="NZ_CP036275.1"/>
</dbReference>
<dbReference type="Gene3D" id="2.60.120.620">
    <property type="entry name" value="q2cbj1_9rhob like domain"/>
    <property type="match status" value="1"/>
</dbReference>
<dbReference type="AlphaFoldDB" id="A0A517ZBB6"/>
<keyword evidence="2" id="KW-0560">Oxidoreductase</keyword>
<sequence>MQRDFKMIPEGDELDSIERDLRFYPSEVTDPQRLSREQVEGYNRDGYVKPVPIFSQEEIDDIRSYFDELLERVIAAGGDSYSISTAHLKYGRVYDLLTDERIVAVVKDLLGDDVVGWGSHFFCKMPHDGKSVAWHQDASYWPLTPTRAVTVWLAIDDADTENACMRFIRGSHHYGHMTYRPSSSTEHNVLNQTIDNVEQYGDPVDDELKAGEMSVHSDLLLHGSEANESDRRRCGLTLRYAAAEVHAHLGWNEKGVLVSGSDPRGHWANPPRPAND</sequence>
<keyword evidence="2" id="KW-0223">Dioxygenase</keyword>
<keyword evidence="3" id="KW-1185">Reference proteome</keyword>
<dbReference type="EMBL" id="CP036275">
    <property type="protein sequence ID" value="QDU39792.1"/>
    <property type="molecule type" value="Genomic_DNA"/>
</dbReference>
<dbReference type="Proteomes" id="UP000320496">
    <property type="component" value="Chromosome"/>
</dbReference>